<keyword evidence="13" id="KW-0378">Hydrolase</keyword>
<comment type="caution">
    <text evidence="13">The sequence shown here is derived from an EMBL/GenBank/DDBJ whole genome shotgun (WGS) entry which is preliminary data.</text>
</comment>
<evidence type="ECO:0000256" key="11">
    <source>
        <dbReference type="SAM" id="MobiDB-lite"/>
    </source>
</evidence>
<evidence type="ECO:0000256" key="3">
    <source>
        <dbReference type="ARBA" id="ARBA00022475"/>
    </source>
</evidence>
<reference evidence="13 14" key="1">
    <citation type="submission" date="2014-03" db="EMBL/GenBank/DDBJ databases">
        <title>Genomics of Bifidobacteria.</title>
        <authorList>
            <person name="Ventura M."/>
            <person name="Milani C."/>
            <person name="Lugli G.A."/>
        </authorList>
    </citation>
    <scope>NUCLEOTIDE SEQUENCE [LARGE SCALE GENOMIC DNA]</scope>
    <source>
        <strain evidence="13 14">LMG 21395</strain>
    </source>
</reference>
<dbReference type="InterPro" id="IPR050086">
    <property type="entry name" value="MetN_ABC_transporter-like"/>
</dbReference>
<dbReference type="SUPFAM" id="SSF52540">
    <property type="entry name" value="P-loop containing nucleoside triphosphate hydrolases"/>
    <property type="match status" value="1"/>
</dbReference>
<keyword evidence="2" id="KW-0813">Transport</keyword>
<dbReference type="Gene3D" id="3.40.50.300">
    <property type="entry name" value="P-loop containing nucleotide triphosphate hydrolases"/>
    <property type="match status" value="1"/>
</dbReference>
<evidence type="ECO:0000313" key="13">
    <source>
        <dbReference type="EMBL" id="KFJ02387.1"/>
    </source>
</evidence>
<dbReference type="InterPro" id="IPR003593">
    <property type="entry name" value="AAA+_ATPase"/>
</dbReference>
<gene>
    <name evidence="13" type="ORF">THER5_0563</name>
</gene>
<evidence type="ECO:0000256" key="5">
    <source>
        <dbReference type="ARBA" id="ARBA00022840"/>
    </source>
</evidence>
<dbReference type="GO" id="GO:0005524">
    <property type="term" value="F:ATP binding"/>
    <property type="evidence" value="ECO:0007669"/>
    <property type="project" value="UniProtKB-KW"/>
</dbReference>
<evidence type="ECO:0000256" key="6">
    <source>
        <dbReference type="ARBA" id="ARBA00022967"/>
    </source>
</evidence>
<feature type="compositionally biased region" description="Low complexity" evidence="11">
    <location>
        <begin position="356"/>
        <end position="371"/>
    </location>
</feature>
<keyword evidence="3" id="KW-1003">Cell membrane</keyword>
<proteinExistence type="inferred from homology"/>
<evidence type="ECO:0000256" key="2">
    <source>
        <dbReference type="ARBA" id="ARBA00022448"/>
    </source>
</evidence>
<dbReference type="RefSeq" id="WP_052316557.1">
    <property type="nucleotide sequence ID" value="NZ_JGZT01000007.1"/>
</dbReference>
<accession>A0A087E3N6</accession>
<organism evidence="13 14">
    <name type="scientific">Bifidobacterium thermacidophilum subsp. thermacidophilum</name>
    <dbReference type="NCBI Taxonomy" id="79262"/>
    <lineage>
        <taxon>Bacteria</taxon>
        <taxon>Bacillati</taxon>
        <taxon>Actinomycetota</taxon>
        <taxon>Actinomycetes</taxon>
        <taxon>Bifidobacteriales</taxon>
        <taxon>Bifidobacteriaceae</taxon>
        <taxon>Bifidobacterium</taxon>
    </lineage>
</organism>
<comment type="similarity">
    <text evidence="1">Belongs to the ABC transporter superfamily.</text>
</comment>
<dbReference type="GO" id="GO:0005886">
    <property type="term" value="C:plasma membrane"/>
    <property type="evidence" value="ECO:0007669"/>
    <property type="project" value="UniProtKB-ARBA"/>
</dbReference>
<protein>
    <submittedName>
        <fullName evidence="13">D-methionine ABC superfamily ATP binding cassette transporter, binding protein</fullName>
        <ecNumber evidence="13">3.6.3.32</ecNumber>
    </submittedName>
</protein>
<keyword evidence="5" id="KW-0067">ATP-binding</keyword>
<dbReference type="CDD" id="cd03258">
    <property type="entry name" value="ABC_MetN_methionine_transporter"/>
    <property type="match status" value="1"/>
</dbReference>
<evidence type="ECO:0000256" key="1">
    <source>
        <dbReference type="ARBA" id="ARBA00005417"/>
    </source>
</evidence>
<dbReference type="EC" id="3.6.3.32" evidence="13"/>
<dbReference type="PANTHER" id="PTHR43166:SF30">
    <property type="entry name" value="METHIONINE IMPORT ATP-BINDING PROTEIN METN"/>
    <property type="match status" value="1"/>
</dbReference>
<dbReference type="AlphaFoldDB" id="A0A087E3N6"/>
<dbReference type="InterPro" id="IPR041701">
    <property type="entry name" value="MetN_ABC"/>
</dbReference>
<dbReference type="InterPro" id="IPR017871">
    <property type="entry name" value="ABC_transporter-like_CS"/>
</dbReference>
<dbReference type="PROSITE" id="PS50893">
    <property type="entry name" value="ABC_TRANSPORTER_2"/>
    <property type="match status" value="1"/>
</dbReference>
<dbReference type="InterPro" id="IPR045865">
    <property type="entry name" value="ACT-like_dom_sf"/>
</dbReference>
<evidence type="ECO:0000259" key="12">
    <source>
        <dbReference type="PROSITE" id="PS50893"/>
    </source>
</evidence>
<feature type="domain" description="ABC transporter" evidence="12">
    <location>
        <begin position="6"/>
        <end position="245"/>
    </location>
</feature>
<evidence type="ECO:0000256" key="9">
    <source>
        <dbReference type="ARBA" id="ARBA00054718"/>
    </source>
</evidence>
<dbReference type="EMBL" id="JGZT01000007">
    <property type="protein sequence ID" value="KFJ02387.1"/>
    <property type="molecule type" value="Genomic_DNA"/>
</dbReference>
<evidence type="ECO:0000313" key="14">
    <source>
        <dbReference type="Proteomes" id="UP000029003"/>
    </source>
</evidence>
<name>A0A087E3N6_9BIFI</name>
<keyword evidence="4" id="KW-0547">Nucleotide-binding</keyword>
<dbReference type="SMART" id="SM00930">
    <property type="entry name" value="NIL"/>
    <property type="match status" value="1"/>
</dbReference>
<dbReference type="OrthoDB" id="4283894at2"/>
<dbReference type="InterPro" id="IPR018449">
    <property type="entry name" value="NIL_domain"/>
</dbReference>
<keyword evidence="7" id="KW-0029">Amino-acid transport</keyword>
<dbReference type="Pfam" id="PF00005">
    <property type="entry name" value="ABC_tran"/>
    <property type="match status" value="1"/>
</dbReference>
<keyword evidence="8" id="KW-0472">Membrane</keyword>
<feature type="region of interest" description="Disordered" evidence="11">
    <location>
        <begin position="348"/>
        <end position="377"/>
    </location>
</feature>
<evidence type="ECO:0000256" key="10">
    <source>
        <dbReference type="ARBA" id="ARBA00063837"/>
    </source>
</evidence>
<evidence type="ECO:0000256" key="8">
    <source>
        <dbReference type="ARBA" id="ARBA00023136"/>
    </source>
</evidence>
<sequence length="377" mass="40699">MGNAIIEITQLSKRYDTPEGAYTALHDVNLSIEEGSIFGIIGLSGAGKSTLVRCINGLEPISGGTVNVLGQSVPDLSAKQLRQLRKSIGMVFQQYNLMPSRTVEGNVALALRHSGLSSAEKRDKTRKLLSLVGLEKHAESHPSQLSGGQQQRVAIARALANNPRILLLDEATSALDPDTTKTILELVKRLNRELHLTIIVVTHQMDVVKSICSHVAVIDHGTIVEQGEAFDVFANPQAELTRRFVGDYTGLNHVIETLRSQGTTAGIDPNGQLIHMSYANKTVAEGLVSAITERFHVIVNILFASLDIVDGYPLGSIVAQYSGDPEHIRQALDYLRDKGIRITAVQTDSEENTVESAATTTDAASNTTASTPKEHIA</sequence>
<dbReference type="GO" id="GO:0016887">
    <property type="term" value="F:ATP hydrolysis activity"/>
    <property type="evidence" value="ECO:0007669"/>
    <property type="project" value="InterPro"/>
</dbReference>
<comment type="function">
    <text evidence="9">Part of the ABC transporter FtsEX involved in cellular division. Has ATPase activity.</text>
</comment>
<dbReference type="InterPro" id="IPR027417">
    <property type="entry name" value="P-loop_NTPase"/>
</dbReference>
<evidence type="ECO:0000256" key="4">
    <source>
        <dbReference type="ARBA" id="ARBA00022741"/>
    </source>
</evidence>
<dbReference type="GO" id="GO:0006865">
    <property type="term" value="P:amino acid transport"/>
    <property type="evidence" value="ECO:0007669"/>
    <property type="project" value="UniProtKB-KW"/>
</dbReference>
<dbReference type="SMART" id="SM00382">
    <property type="entry name" value="AAA"/>
    <property type="match status" value="1"/>
</dbReference>
<dbReference type="Pfam" id="PF09383">
    <property type="entry name" value="NIL"/>
    <property type="match status" value="1"/>
</dbReference>
<dbReference type="SUPFAM" id="SSF55021">
    <property type="entry name" value="ACT-like"/>
    <property type="match status" value="1"/>
</dbReference>
<dbReference type="InterPro" id="IPR003439">
    <property type="entry name" value="ABC_transporter-like_ATP-bd"/>
</dbReference>
<dbReference type="Gene3D" id="3.30.70.260">
    <property type="match status" value="1"/>
</dbReference>
<dbReference type="FunFam" id="3.40.50.300:FF:000056">
    <property type="entry name" value="Cell division ATP-binding protein FtsE"/>
    <property type="match status" value="1"/>
</dbReference>
<dbReference type="PROSITE" id="PS00211">
    <property type="entry name" value="ABC_TRANSPORTER_1"/>
    <property type="match status" value="1"/>
</dbReference>
<dbReference type="Proteomes" id="UP000029003">
    <property type="component" value="Unassembled WGS sequence"/>
</dbReference>
<evidence type="ECO:0000256" key="7">
    <source>
        <dbReference type="ARBA" id="ARBA00022970"/>
    </source>
</evidence>
<comment type="subunit">
    <text evidence="10">Homodimer. Forms a membrane-associated complex with FtsX.</text>
</comment>
<keyword evidence="6" id="KW-1278">Translocase</keyword>
<dbReference type="PANTHER" id="PTHR43166">
    <property type="entry name" value="AMINO ACID IMPORT ATP-BINDING PROTEIN"/>
    <property type="match status" value="1"/>
</dbReference>